<keyword evidence="1" id="KW-0732">Signal</keyword>
<gene>
    <name evidence="2" type="ORF">A3I39_03090</name>
</gene>
<proteinExistence type="predicted"/>
<evidence type="ECO:0000313" key="2">
    <source>
        <dbReference type="EMBL" id="OGN33295.1"/>
    </source>
</evidence>
<sequence>MNKQVKKILWVLVLIAALSPIFDLHQVSADIVGERHNFYVDEKYDAFGRTSISATLVAAGKNAYVYIEDLVIERYGGINNPNLLSSVSKIVSEFDNVIYPTETQLWGSEPNPGIDKDPRLTILFQQLSPGTGGYTDIGNIYPDPNSNQREMISIAADTLVSIAAARVYLTHELEHLISANQKILLLNVGENTWLDELRAQYSITAVGYNLPFVGSDLAARERDFIKNPTDSLTEWRGTNIDYAPVTLFGLYLVEHYGQAILQDTLHSALPGIDSINAWLSDHGYSERFIDVFGNWAVANYINQTSTDIRFGYTDLNLSDIRIAPTDVQVLNYPDSTFSFFLKPWQAEWYKFVAPSSVPVGQNLRVSWNVPNISFIYIDNSNNVQAVYNGQIIPTGVTSFMLIPFSHPAGSSDAQSEPSINVLLTLEYTTEPPVPAVIPDGSLIHRQGEQDIYVVEGKYKRYLSPGVITLYGHLDSSKAIELKPERFDSYTSANYIRNVNDKKVYAIWPDGTKHWLNMSAQTFSETGRDWNAIFIINDAEFNFYKIGTDITK</sequence>
<organism evidence="2 3">
    <name type="scientific">Candidatus Yanofskybacteria bacterium RIFCSPLOWO2_02_FULL_47_9b</name>
    <dbReference type="NCBI Taxonomy" id="1802708"/>
    <lineage>
        <taxon>Bacteria</taxon>
        <taxon>Candidatus Yanofskyibacteriota</taxon>
    </lineage>
</organism>
<protein>
    <recommendedName>
        <fullName evidence="4">Peptidase M6-like domain-containing protein</fullName>
    </recommendedName>
</protein>
<evidence type="ECO:0008006" key="4">
    <source>
        <dbReference type="Google" id="ProtNLM"/>
    </source>
</evidence>
<accession>A0A1F8H6T2</accession>
<evidence type="ECO:0000313" key="3">
    <source>
        <dbReference type="Proteomes" id="UP000178155"/>
    </source>
</evidence>
<dbReference type="AlphaFoldDB" id="A0A1F8H6T2"/>
<dbReference type="EMBL" id="MGKW01000034">
    <property type="protein sequence ID" value="OGN33295.1"/>
    <property type="molecule type" value="Genomic_DNA"/>
</dbReference>
<feature type="chain" id="PRO_5009535783" description="Peptidase M6-like domain-containing protein" evidence="1">
    <location>
        <begin position="30"/>
        <end position="551"/>
    </location>
</feature>
<comment type="caution">
    <text evidence="2">The sequence shown here is derived from an EMBL/GenBank/DDBJ whole genome shotgun (WGS) entry which is preliminary data.</text>
</comment>
<dbReference type="Proteomes" id="UP000178155">
    <property type="component" value="Unassembled WGS sequence"/>
</dbReference>
<reference evidence="2 3" key="1">
    <citation type="journal article" date="2016" name="Nat. Commun.">
        <title>Thousands of microbial genomes shed light on interconnected biogeochemical processes in an aquifer system.</title>
        <authorList>
            <person name="Anantharaman K."/>
            <person name="Brown C.T."/>
            <person name="Hug L.A."/>
            <person name="Sharon I."/>
            <person name="Castelle C.J."/>
            <person name="Probst A.J."/>
            <person name="Thomas B.C."/>
            <person name="Singh A."/>
            <person name="Wilkins M.J."/>
            <person name="Karaoz U."/>
            <person name="Brodie E.L."/>
            <person name="Williams K.H."/>
            <person name="Hubbard S.S."/>
            <person name="Banfield J.F."/>
        </authorList>
    </citation>
    <scope>NUCLEOTIDE SEQUENCE [LARGE SCALE GENOMIC DNA]</scope>
</reference>
<evidence type="ECO:0000256" key="1">
    <source>
        <dbReference type="SAM" id="SignalP"/>
    </source>
</evidence>
<name>A0A1F8H6T2_9BACT</name>
<feature type="signal peptide" evidence="1">
    <location>
        <begin position="1"/>
        <end position="29"/>
    </location>
</feature>